<evidence type="ECO:0000256" key="8">
    <source>
        <dbReference type="ARBA" id="ARBA00023180"/>
    </source>
</evidence>
<keyword evidence="7" id="KW-0675">Receptor</keyword>
<comment type="subcellular location">
    <subcellularLocation>
        <location evidence="1">Membrane</location>
        <topology evidence="1">Single-pass type I membrane protein</topology>
    </subcellularLocation>
</comment>
<evidence type="ECO:0000259" key="13">
    <source>
        <dbReference type="PROSITE" id="PS50026"/>
    </source>
</evidence>
<feature type="domain" description="Link" evidence="15">
    <location>
        <begin position="389"/>
        <end position="482"/>
    </location>
</feature>
<dbReference type="PROSITE" id="PS50213">
    <property type="entry name" value="FAS1"/>
    <property type="match status" value="1"/>
</dbReference>
<feature type="domain" description="FAS1" evidence="14">
    <location>
        <begin position="502"/>
        <end position="639"/>
    </location>
</feature>
<keyword evidence="2 10" id="KW-0245">EGF-like domain</keyword>
<dbReference type="Gene3D" id="2.10.25.10">
    <property type="entry name" value="Laminin"/>
    <property type="match status" value="4"/>
</dbReference>
<dbReference type="PROSITE" id="PS00022">
    <property type="entry name" value="EGF_1"/>
    <property type="match status" value="2"/>
</dbReference>
<evidence type="ECO:0000256" key="4">
    <source>
        <dbReference type="ARBA" id="ARBA00022989"/>
    </source>
</evidence>
<evidence type="ECO:0000256" key="2">
    <source>
        <dbReference type="ARBA" id="ARBA00022536"/>
    </source>
</evidence>
<evidence type="ECO:0000256" key="12">
    <source>
        <dbReference type="SAM" id="Phobius"/>
    </source>
</evidence>
<dbReference type="SMART" id="SM00180">
    <property type="entry name" value="EGF_Lam"/>
    <property type="match status" value="1"/>
</dbReference>
<dbReference type="PRINTS" id="PR01265">
    <property type="entry name" value="LINKMODULE"/>
</dbReference>
<sequence length="743" mass="81747">MVPQFPFDRCSTTNIGDILLNENNAKIIQRDLEFTEGIAHGIDQLLEPPNIGARCDEYVVAGASNIYNYCSMCGIERPCPSGTVDRGETEECILFSRNMGRYDTFSYTPRRHTWGWHDRRRHPNEGCRRKCYSVSWEPRCCKNHYGGDCHVCPGGLEAPCSNHGTCVDGMAGTGQCNCAEGFIGTACELCAPNRYGPDCKECTCTQYGQCSDGISGDGSCFCAEGWTGQNCDIKLMIEPTCSPACDGNATCRTDNQCVCNPDYEGDGRSCNVIDQCQIYNGGCSLNARCSMIGTKVSCTCLPGYEGDGNVCTSINPCTNGENGGCSEHATCFHTGPNTRRCECHNGFVGNGVQCLEKYTPPVDQCLQENGGCDPLAICTDLHFEEKTAGVFHLQSPKGKYQFTYEEAVSACTSEGASIATFQQLSAAQQLGYHRCMVGWLFNRTAGYPTVYPSVSCGSNHVGIVDYKQRTNLSETWDVYCYRFKDAECDCPDGYVGDGSFCNGNLLEVLEEYSKTSTFYSMLLDYSNSSSQGAEFFDMLVNRTSYRTLFVPEDGSFDDNVTITWRDLEHHITKLDILLPYSNLTNGTTLVSNTGYNLSISEFLGNCSQPPCSKVVNGKIIIQWDIPAFNGIIHIIHGPLLAPPLLEIADSQITHPVTAGMVTAIVIALIAATAVGYLYYRKQNDGFQFRHFKGEDDDLDMQEVMNPPLVNFPNPVYGANGFFDQFEEPYNDGDETSDSSKILR</sequence>
<dbReference type="InterPro" id="IPR016186">
    <property type="entry name" value="C-type_lectin-like/link_sf"/>
</dbReference>
<evidence type="ECO:0000256" key="6">
    <source>
        <dbReference type="ARBA" id="ARBA00023157"/>
    </source>
</evidence>
<evidence type="ECO:0000256" key="5">
    <source>
        <dbReference type="ARBA" id="ARBA00023136"/>
    </source>
</evidence>
<feature type="domain" description="EGF-like" evidence="13">
    <location>
        <begin position="198"/>
        <end position="232"/>
    </location>
</feature>
<feature type="domain" description="EGF-like" evidence="13">
    <location>
        <begin position="148"/>
        <end position="188"/>
    </location>
</feature>
<evidence type="ECO:0000256" key="9">
    <source>
        <dbReference type="ARBA" id="ARBA00023292"/>
    </source>
</evidence>
<keyword evidence="3 12" id="KW-0812">Transmembrane</keyword>
<dbReference type="PROSITE" id="PS01248">
    <property type="entry name" value="EGF_LAM_1"/>
    <property type="match status" value="1"/>
</dbReference>
<dbReference type="InterPro" id="IPR000538">
    <property type="entry name" value="Link_dom"/>
</dbReference>
<keyword evidence="5 12" id="KW-0472">Membrane</keyword>
<dbReference type="Pfam" id="PF12947">
    <property type="entry name" value="EGF_3"/>
    <property type="match status" value="2"/>
</dbReference>
<evidence type="ECO:0000259" key="14">
    <source>
        <dbReference type="PROSITE" id="PS50213"/>
    </source>
</evidence>
<proteinExistence type="predicted"/>
<dbReference type="InterPro" id="IPR000782">
    <property type="entry name" value="FAS1_domain"/>
</dbReference>
<dbReference type="PROSITE" id="PS01186">
    <property type="entry name" value="EGF_2"/>
    <property type="match status" value="3"/>
</dbReference>
<feature type="transmembrane region" description="Helical" evidence="12">
    <location>
        <begin position="658"/>
        <end position="679"/>
    </location>
</feature>
<evidence type="ECO:0008006" key="18">
    <source>
        <dbReference type="Google" id="ProtNLM"/>
    </source>
</evidence>
<dbReference type="Proteomes" id="UP001162483">
    <property type="component" value="Unassembled WGS sequence"/>
</dbReference>
<feature type="disulfide bond" evidence="10">
    <location>
        <begin position="222"/>
        <end position="231"/>
    </location>
</feature>
<gene>
    <name evidence="16" type="ORF">SPARVUS_LOCUS10837512</name>
</gene>
<evidence type="ECO:0000256" key="11">
    <source>
        <dbReference type="PROSITE-ProRule" id="PRU00323"/>
    </source>
</evidence>
<protein>
    <recommendedName>
        <fullName evidence="18">Stabilin-2</fullName>
    </recommendedName>
</protein>
<evidence type="ECO:0000256" key="10">
    <source>
        <dbReference type="PROSITE-ProRule" id="PRU00076"/>
    </source>
</evidence>
<dbReference type="PANTHER" id="PTHR24038">
    <property type="entry name" value="STABILIN"/>
    <property type="match status" value="1"/>
</dbReference>
<evidence type="ECO:0000256" key="7">
    <source>
        <dbReference type="ARBA" id="ARBA00023170"/>
    </source>
</evidence>
<evidence type="ECO:0000259" key="15">
    <source>
        <dbReference type="PROSITE" id="PS50963"/>
    </source>
</evidence>
<dbReference type="InterPro" id="IPR024731">
    <property type="entry name" value="NELL2-like_EGF"/>
</dbReference>
<accession>A0ABN9EYY8</accession>
<evidence type="ECO:0000313" key="17">
    <source>
        <dbReference type="Proteomes" id="UP001162483"/>
    </source>
</evidence>
<dbReference type="InterPro" id="IPR036378">
    <property type="entry name" value="FAS1_dom_sf"/>
</dbReference>
<dbReference type="Gene3D" id="2.30.180.10">
    <property type="entry name" value="FAS1 domain"/>
    <property type="match status" value="1"/>
</dbReference>
<dbReference type="SMART" id="SM00445">
    <property type="entry name" value="LINK"/>
    <property type="match status" value="1"/>
</dbReference>
<comment type="caution">
    <text evidence="16">The sequence shown here is derived from an EMBL/GenBank/DDBJ whole genome shotgun (WGS) entry which is preliminary data.</text>
</comment>
<feature type="disulfide bond" evidence="11">
    <location>
        <begin position="411"/>
        <end position="480"/>
    </location>
</feature>
<comment type="caution">
    <text evidence="10">Lacks conserved residue(s) required for the propagation of feature annotation.</text>
</comment>
<keyword evidence="9" id="KW-0424">Laminin EGF-like domain</keyword>
<feature type="domain" description="EGF-like" evidence="13">
    <location>
        <begin position="272"/>
        <end position="312"/>
    </location>
</feature>
<name>A0ABN9EYY8_9NEOB</name>
<keyword evidence="6 10" id="KW-1015">Disulfide bond</keyword>
<dbReference type="PANTHER" id="PTHR24038:SF8">
    <property type="entry name" value="STABILIN-1"/>
    <property type="match status" value="1"/>
</dbReference>
<organism evidence="16 17">
    <name type="scientific">Staurois parvus</name>
    <dbReference type="NCBI Taxonomy" id="386267"/>
    <lineage>
        <taxon>Eukaryota</taxon>
        <taxon>Metazoa</taxon>
        <taxon>Chordata</taxon>
        <taxon>Craniata</taxon>
        <taxon>Vertebrata</taxon>
        <taxon>Euteleostomi</taxon>
        <taxon>Amphibia</taxon>
        <taxon>Batrachia</taxon>
        <taxon>Anura</taxon>
        <taxon>Neobatrachia</taxon>
        <taxon>Ranoidea</taxon>
        <taxon>Ranidae</taxon>
        <taxon>Staurois</taxon>
    </lineage>
</organism>
<reference evidence="16" key="1">
    <citation type="submission" date="2023-05" db="EMBL/GenBank/DDBJ databases">
        <authorList>
            <person name="Stuckert A."/>
        </authorList>
    </citation>
    <scope>NUCLEOTIDE SEQUENCE</scope>
</reference>
<feature type="disulfide bond" evidence="11">
    <location>
        <begin position="435"/>
        <end position="456"/>
    </location>
</feature>
<evidence type="ECO:0000256" key="1">
    <source>
        <dbReference type="ARBA" id="ARBA00004479"/>
    </source>
</evidence>
<dbReference type="InterPro" id="IPR002049">
    <property type="entry name" value="LE_dom"/>
</dbReference>
<dbReference type="SUPFAM" id="SSF57196">
    <property type="entry name" value="EGF/Laminin"/>
    <property type="match status" value="1"/>
</dbReference>
<feature type="domain" description="EGF-like" evidence="13">
    <location>
        <begin position="313"/>
        <end position="355"/>
    </location>
</feature>
<feature type="disulfide bond" evidence="10">
    <location>
        <begin position="178"/>
        <end position="187"/>
    </location>
</feature>
<dbReference type="InterPro" id="IPR016187">
    <property type="entry name" value="CTDL_fold"/>
</dbReference>
<dbReference type="PROSITE" id="PS01241">
    <property type="entry name" value="LINK_1"/>
    <property type="match status" value="1"/>
</dbReference>
<evidence type="ECO:0000256" key="3">
    <source>
        <dbReference type="ARBA" id="ARBA00022692"/>
    </source>
</evidence>
<keyword evidence="17" id="KW-1185">Reference proteome</keyword>
<dbReference type="Gene3D" id="3.10.100.10">
    <property type="entry name" value="Mannose-Binding Protein A, subunit A"/>
    <property type="match status" value="1"/>
</dbReference>
<dbReference type="PROSITE" id="PS50963">
    <property type="entry name" value="LINK_2"/>
    <property type="match status" value="1"/>
</dbReference>
<dbReference type="CDD" id="cd00055">
    <property type="entry name" value="EGF_Lam"/>
    <property type="match status" value="1"/>
</dbReference>
<dbReference type="EMBL" id="CATNWA010016023">
    <property type="protein sequence ID" value="CAI9589080.1"/>
    <property type="molecule type" value="Genomic_DNA"/>
</dbReference>
<dbReference type="SUPFAM" id="SSF56436">
    <property type="entry name" value="C-type lectin-like"/>
    <property type="match status" value="1"/>
</dbReference>
<keyword evidence="8" id="KW-0325">Glycoprotein</keyword>
<dbReference type="InterPro" id="IPR000742">
    <property type="entry name" value="EGF"/>
</dbReference>
<evidence type="ECO:0000313" key="16">
    <source>
        <dbReference type="EMBL" id="CAI9589080.1"/>
    </source>
</evidence>
<dbReference type="PROSITE" id="PS50026">
    <property type="entry name" value="EGF_3"/>
    <property type="match status" value="4"/>
</dbReference>
<dbReference type="Pfam" id="PF00193">
    <property type="entry name" value="Xlink"/>
    <property type="match status" value="1"/>
</dbReference>
<dbReference type="SUPFAM" id="SSF82153">
    <property type="entry name" value="FAS1 domain"/>
    <property type="match status" value="1"/>
</dbReference>
<dbReference type="SMART" id="SM00181">
    <property type="entry name" value="EGF"/>
    <property type="match status" value="5"/>
</dbReference>
<keyword evidence="4 12" id="KW-1133">Transmembrane helix</keyword>